<accession>A0A9P6RRY2</accession>
<proteinExistence type="predicted"/>
<reference evidence="2" key="1">
    <citation type="journal article" date="2020" name="Fungal Divers.">
        <title>Resolving the Mortierellaceae phylogeny through synthesis of multi-gene phylogenetics and phylogenomics.</title>
        <authorList>
            <person name="Vandepol N."/>
            <person name="Liber J."/>
            <person name="Desiro A."/>
            <person name="Na H."/>
            <person name="Kennedy M."/>
            <person name="Barry K."/>
            <person name="Grigoriev I.V."/>
            <person name="Miller A.N."/>
            <person name="O'Donnell K."/>
            <person name="Stajich J.E."/>
            <person name="Bonito G."/>
        </authorList>
    </citation>
    <scope>NUCLEOTIDE SEQUENCE</scope>
    <source>
        <strain evidence="2">REB-010B</strain>
    </source>
</reference>
<dbReference type="PANTHER" id="PTHR37402:SF1">
    <property type="entry name" value="GRAM DOMAIN-CONTAINING PROTEIN 4"/>
    <property type="match status" value="1"/>
</dbReference>
<gene>
    <name evidence="2" type="ORF">BGZ99_000934</name>
</gene>
<keyword evidence="3" id="KW-1185">Reference proteome</keyword>
<dbReference type="OrthoDB" id="1708389at2759"/>
<feature type="transmembrane region" description="Helical" evidence="1">
    <location>
        <begin position="74"/>
        <end position="92"/>
    </location>
</feature>
<dbReference type="Proteomes" id="UP000738325">
    <property type="component" value="Unassembled WGS sequence"/>
</dbReference>
<evidence type="ECO:0000256" key="1">
    <source>
        <dbReference type="SAM" id="Phobius"/>
    </source>
</evidence>
<dbReference type="PANTHER" id="PTHR37402">
    <property type="entry name" value="GRAM DOMAIN-CONTAINING PROTEIN 4"/>
    <property type="match status" value="1"/>
</dbReference>
<dbReference type="AlphaFoldDB" id="A0A9P6RRY2"/>
<dbReference type="InterPro" id="IPR037847">
    <property type="entry name" value="GRAMDC4"/>
</dbReference>
<keyword evidence="1" id="KW-1133">Transmembrane helix</keyword>
<comment type="caution">
    <text evidence="2">The sequence shown here is derived from an EMBL/GenBank/DDBJ whole genome shotgun (WGS) entry which is preliminary data.</text>
</comment>
<evidence type="ECO:0000313" key="3">
    <source>
        <dbReference type="Proteomes" id="UP000738325"/>
    </source>
</evidence>
<keyword evidence="1" id="KW-0472">Membrane</keyword>
<evidence type="ECO:0000313" key="2">
    <source>
        <dbReference type="EMBL" id="KAG0325219.1"/>
    </source>
</evidence>
<protein>
    <submittedName>
        <fullName evidence="2">Uncharacterized protein</fullName>
    </submittedName>
</protein>
<organism evidence="2 3">
    <name type="scientific">Dissophora globulifera</name>
    <dbReference type="NCBI Taxonomy" id="979702"/>
    <lineage>
        <taxon>Eukaryota</taxon>
        <taxon>Fungi</taxon>
        <taxon>Fungi incertae sedis</taxon>
        <taxon>Mucoromycota</taxon>
        <taxon>Mortierellomycotina</taxon>
        <taxon>Mortierellomycetes</taxon>
        <taxon>Mortierellales</taxon>
        <taxon>Mortierellaceae</taxon>
        <taxon>Dissophora</taxon>
    </lineage>
</organism>
<keyword evidence="1" id="KW-0812">Transmembrane</keyword>
<sequence>MQAHLMYFFEPLARDDEVRKIKPLQWSKITASIGRLFGGSSGSGPSPRHYIEGIMYWKNPLETLTWFTGYFTLWYYKMWLPGFVFAILFKILKNRNGNIGDGQKSESPLDVPEIPEDTLPQVERKRSSIFHDLMGTKDLRDMISQVTNIWGPYIQALLEENIFYLERIENLIQWKRPAQTWRVVTVLGLYLFVSTFLQHLVVPGVGLFIGIEFFILLPLQKYSPRFSHVFSPVEWILWNVPRHAELAVEQFSLLRDNDSGFNEAVDLMPQVEKNMRHSASVLGLTPAPKTKYDFQRQLGGRRELNCVFRGEPGSLLITKDVLRVRVPRPFGLDDLVTETTWESIETIRKSKSGNLLMGSSVGIDVTDNTGQVMALIFRKVERRDEAFRELMVTSGKDWIHVA</sequence>
<dbReference type="GO" id="GO:0006915">
    <property type="term" value="P:apoptotic process"/>
    <property type="evidence" value="ECO:0007669"/>
    <property type="project" value="InterPro"/>
</dbReference>
<name>A0A9P6RRY2_9FUNG</name>
<dbReference type="EMBL" id="JAAAIP010000121">
    <property type="protein sequence ID" value="KAG0325219.1"/>
    <property type="molecule type" value="Genomic_DNA"/>
</dbReference>